<dbReference type="InterPro" id="IPR010982">
    <property type="entry name" value="Lambda_DNA-bd_dom_sf"/>
</dbReference>
<evidence type="ECO:0000256" key="1">
    <source>
        <dbReference type="ARBA" id="ARBA00023125"/>
    </source>
</evidence>
<evidence type="ECO:0000313" key="3">
    <source>
        <dbReference type="EMBL" id="EFQ54081.1"/>
    </source>
</evidence>
<gene>
    <name evidence="3" type="ORF">HMPREF9265_1626</name>
</gene>
<dbReference type="SUPFAM" id="SSF47413">
    <property type="entry name" value="lambda repressor-like DNA-binding domains"/>
    <property type="match status" value="1"/>
</dbReference>
<dbReference type="eggNOG" id="COG1476">
    <property type="taxonomic scope" value="Bacteria"/>
</dbReference>
<dbReference type="Gene3D" id="1.10.260.40">
    <property type="entry name" value="lambda repressor-like DNA-binding domains"/>
    <property type="match status" value="1"/>
</dbReference>
<accession>E3C5A0</accession>
<keyword evidence="1 3" id="KW-0238">DNA-binding</keyword>
<sequence>MKNRIRECRKAAGMSQAELGNIVGLSRQAISLYEINLRMPTFEMWECLASALHVSPAYLVGWSDEKGQ</sequence>
<dbReference type="Proteomes" id="UP000003070">
    <property type="component" value="Unassembled WGS sequence"/>
</dbReference>
<dbReference type="SMART" id="SM00530">
    <property type="entry name" value="HTH_XRE"/>
    <property type="match status" value="1"/>
</dbReference>
<dbReference type="PANTHER" id="PTHR46558:SF11">
    <property type="entry name" value="HTH-TYPE TRANSCRIPTIONAL REGULATOR XRE"/>
    <property type="match status" value="1"/>
</dbReference>
<dbReference type="CDD" id="cd00093">
    <property type="entry name" value="HTH_XRE"/>
    <property type="match status" value="1"/>
</dbReference>
<evidence type="ECO:0000259" key="2">
    <source>
        <dbReference type="PROSITE" id="PS50943"/>
    </source>
</evidence>
<dbReference type="AlphaFoldDB" id="E3C5A0"/>
<feature type="domain" description="HTH cro/C1-type" evidence="2">
    <location>
        <begin position="5"/>
        <end position="59"/>
    </location>
</feature>
<dbReference type="GO" id="GO:0003677">
    <property type="term" value="F:DNA binding"/>
    <property type="evidence" value="ECO:0007669"/>
    <property type="project" value="UniProtKB-KW"/>
</dbReference>
<organism evidence="3 4">
    <name type="scientific">Limosilactobacillus oris PB013-T2-3</name>
    <dbReference type="NCBI Taxonomy" id="908339"/>
    <lineage>
        <taxon>Bacteria</taxon>
        <taxon>Bacillati</taxon>
        <taxon>Bacillota</taxon>
        <taxon>Bacilli</taxon>
        <taxon>Lactobacillales</taxon>
        <taxon>Lactobacillaceae</taxon>
        <taxon>Limosilactobacillus</taxon>
    </lineage>
</organism>
<protein>
    <submittedName>
        <fullName evidence="3">DNA-binding helix-turn-helix protein</fullName>
    </submittedName>
</protein>
<dbReference type="PANTHER" id="PTHR46558">
    <property type="entry name" value="TRACRIPTIONAL REGULATORY PROTEIN-RELATED-RELATED"/>
    <property type="match status" value="1"/>
</dbReference>
<proteinExistence type="predicted"/>
<dbReference type="Pfam" id="PF01381">
    <property type="entry name" value="HTH_3"/>
    <property type="match status" value="1"/>
</dbReference>
<dbReference type="OrthoDB" id="2364157at2"/>
<evidence type="ECO:0000313" key="4">
    <source>
        <dbReference type="Proteomes" id="UP000003070"/>
    </source>
</evidence>
<reference evidence="3 4" key="1">
    <citation type="submission" date="2010-10" db="EMBL/GenBank/DDBJ databases">
        <authorList>
            <person name="Durkin A.S."/>
            <person name="Madupu R."/>
            <person name="Torralba M."/>
            <person name="Gillis M."/>
            <person name="Methe B."/>
            <person name="Sutton G."/>
            <person name="Nelson K.E."/>
        </authorList>
    </citation>
    <scope>NUCLEOTIDE SEQUENCE [LARGE SCALE GENOMIC DNA]</scope>
    <source>
        <strain evidence="3 4">PB013-T2-3</strain>
    </source>
</reference>
<dbReference type="RefSeq" id="WP_004564472.1">
    <property type="nucleotide sequence ID" value="NZ_AEKL01000005.1"/>
</dbReference>
<dbReference type="EMBL" id="AEKL01000005">
    <property type="protein sequence ID" value="EFQ54081.1"/>
    <property type="molecule type" value="Genomic_DNA"/>
</dbReference>
<dbReference type="PROSITE" id="PS50943">
    <property type="entry name" value="HTH_CROC1"/>
    <property type="match status" value="1"/>
</dbReference>
<dbReference type="InterPro" id="IPR001387">
    <property type="entry name" value="Cro/C1-type_HTH"/>
</dbReference>
<name>E3C5A0_9LACO</name>
<comment type="caution">
    <text evidence="3">The sequence shown here is derived from an EMBL/GenBank/DDBJ whole genome shotgun (WGS) entry which is preliminary data.</text>
</comment>